<comment type="subcellular location">
    <subcellularLocation>
        <location evidence="1">Membrane</location>
    </subcellularLocation>
</comment>
<evidence type="ECO:0000256" key="6">
    <source>
        <dbReference type="ARBA" id="ARBA00023098"/>
    </source>
</evidence>
<keyword evidence="7" id="KW-0472">Membrane</keyword>
<evidence type="ECO:0000256" key="4">
    <source>
        <dbReference type="ARBA" id="ARBA00022801"/>
    </source>
</evidence>
<dbReference type="InterPro" id="IPR052271">
    <property type="entry name" value="GDPD-Related"/>
</dbReference>
<keyword evidence="3" id="KW-0812">Transmembrane</keyword>
<reference evidence="9" key="1">
    <citation type="submission" date="2022-12" db="EMBL/GenBank/DDBJ databases">
        <authorList>
            <person name="Brejova B."/>
        </authorList>
    </citation>
    <scope>NUCLEOTIDE SEQUENCE</scope>
</reference>
<dbReference type="PANTHER" id="PTHR42758">
    <property type="entry name" value="PHOSPHATIDYLGLYCEROL PHOSPHOLIPASE C"/>
    <property type="match status" value="1"/>
</dbReference>
<keyword evidence="6" id="KW-0443">Lipid metabolism</keyword>
<keyword evidence="4" id="KW-0378">Hydrolase</keyword>
<name>A0A9W4U0B1_9ASCO</name>
<feature type="domain" description="GP-PDE" evidence="8">
    <location>
        <begin position="16"/>
        <end position="303"/>
    </location>
</feature>
<protein>
    <recommendedName>
        <fullName evidence="8">GP-PDE domain-containing protein</fullName>
    </recommendedName>
</protein>
<dbReference type="InterPro" id="IPR030395">
    <property type="entry name" value="GP_PDE_dom"/>
</dbReference>
<dbReference type="GO" id="GO:0005737">
    <property type="term" value="C:cytoplasm"/>
    <property type="evidence" value="ECO:0007669"/>
    <property type="project" value="UniProtKB-ARBA"/>
</dbReference>
<dbReference type="GO" id="GO:0046475">
    <property type="term" value="P:glycerophospholipid catabolic process"/>
    <property type="evidence" value="ECO:0007669"/>
    <property type="project" value="TreeGrafter"/>
</dbReference>
<accession>A0A9W4U0B1</accession>
<evidence type="ECO:0000313" key="10">
    <source>
        <dbReference type="Proteomes" id="UP001152885"/>
    </source>
</evidence>
<dbReference type="OrthoDB" id="1058301at2759"/>
<proteinExistence type="inferred from homology"/>
<dbReference type="PROSITE" id="PS50007">
    <property type="entry name" value="PIPLC_X_DOMAIN"/>
    <property type="match status" value="1"/>
</dbReference>
<dbReference type="Gene3D" id="3.20.20.190">
    <property type="entry name" value="Phosphatidylinositol (PI) phosphodiesterase"/>
    <property type="match status" value="1"/>
</dbReference>
<evidence type="ECO:0000256" key="7">
    <source>
        <dbReference type="ARBA" id="ARBA00023136"/>
    </source>
</evidence>
<dbReference type="GO" id="GO:0016020">
    <property type="term" value="C:membrane"/>
    <property type="evidence" value="ECO:0007669"/>
    <property type="project" value="UniProtKB-SubCell"/>
</dbReference>
<keyword evidence="5" id="KW-1133">Transmembrane helix</keyword>
<evidence type="ECO:0000256" key="3">
    <source>
        <dbReference type="ARBA" id="ARBA00022692"/>
    </source>
</evidence>
<dbReference type="Pfam" id="PF03009">
    <property type="entry name" value="GDPD"/>
    <property type="match status" value="1"/>
</dbReference>
<dbReference type="Proteomes" id="UP001152885">
    <property type="component" value="Unassembled WGS sequence"/>
</dbReference>
<dbReference type="GO" id="GO:0034479">
    <property type="term" value="F:phosphatidylglycerol phospholipase C activity"/>
    <property type="evidence" value="ECO:0007669"/>
    <property type="project" value="TreeGrafter"/>
</dbReference>
<gene>
    <name evidence="9" type="ORF">CANVERA_P5235</name>
</gene>
<dbReference type="AlphaFoldDB" id="A0A9W4U0B1"/>
<dbReference type="SUPFAM" id="SSF51695">
    <property type="entry name" value="PLC-like phosphodiesterases"/>
    <property type="match status" value="1"/>
</dbReference>
<dbReference type="CDD" id="cd08570">
    <property type="entry name" value="GDPD_YPL206cp_fungi"/>
    <property type="match status" value="1"/>
</dbReference>
<evidence type="ECO:0000256" key="2">
    <source>
        <dbReference type="ARBA" id="ARBA00007277"/>
    </source>
</evidence>
<organism evidence="9 10">
    <name type="scientific">Candida verbasci</name>
    <dbReference type="NCBI Taxonomy" id="1227364"/>
    <lineage>
        <taxon>Eukaryota</taxon>
        <taxon>Fungi</taxon>
        <taxon>Dikarya</taxon>
        <taxon>Ascomycota</taxon>
        <taxon>Saccharomycotina</taxon>
        <taxon>Pichiomycetes</taxon>
        <taxon>Debaryomycetaceae</taxon>
        <taxon>Candida/Lodderomyces clade</taxon>
        <taxon>Candida</taxon>
    </lineage>
</organism>
<dbReference type="InterPro" id="IPR017946">
    <property type="entry name" value="PLC-like_Pdiesterase_TIM-brl"/>
</dbReference>
<evidence type="ECO:0000256" key="5">
    <source>
        <dbReference type="ARBA" id="ARBA00022989"/>
    </source>
</evidence>
<dbReference type="PANTHER" id="PTHR42758:SF2">
    <property type="entry name" value="PHOSPHATIDYLGLYCEROL PHOSPHOLIPASE C"/>
    <property type="match status" value="1"/>
</dbReference>
<sequence length="398" mass="47382">MSSNLSSPTSSTTTSPVIVGHRGFKSKYEENTLFGFKKCFETGAKVIETDLWLSKDNVIVISHDQSTKRIFVDAQGQETNYKIPETDYNPILKSLRTKERNEPLLTFKDVLNWFISYIETQPDSNEYKLQLDIKRFNQPKILKFVIEDLLSVNDSLSFWFHRIQFGLWDLNFLKYLNQNEYFQKVFEGCKVNDFGYSQFDIFHISVNWRDSIHYINYNFYLDENHNERIKIKLTGISLIYLSTWSIGFITKFIPLLRIQNLKLYSWTINNKIQFNYLNEVGRLSNLIEYGIITDYPDVMSRIKTIEEELNIEMGKEMLVRSESKDYYNEDGLLSINLSLKQKLLYFIYKYFNYFAGQKRVLDDETKFDAKVDENEIRYIHINPFFMWVFQTCQKYGLL</sequence>
<comment type="caution">
    <text evidence="9">The sequence shown here is derived from an EMBL/GenBank/DDBJ whole genome shotgun (WGS) entry which is preliminary data.</text>
</comment>
<evidence type="ECO:0000259" key="8">
    <source>
        <dbReference type="PROSITE" id="PS51704"/>
    </source>
</evidence>
<dbReference type="EMBL" id="CANTUO010000007">
    <property type="protein sequence ID" value="CAI5760727.1"/>
    <property type="molecule type" value="Genomic_DNA"/>
</dbReference>
<evidence type="ECO:0000256" key="1">
    <source>
        <dbReference type="ARBA" id="ARBA00004370"/>
    </source>
</evidence>
<dbReference type="PROSITE" id="PS51704">
    <property type="entry name" value="GP_PDE"/>
    <property type="match status" value="1"/>
</dbReference>
<comment type="similarity">
    <text evidence="2">Belongs to the glycerophosphoryl diester phosphodiesterase family.</text>
</comment>
<evidence type="ECO:0000313" key="9">
    <source>
        <dbReference type="EMBL" id="CAI5760727.1"/>
    </source>
</evidence>
<keyword evidence="10" id="KW-1185">Reference proteome</keyword>